<evidence type="ECO:0000313" key="3">
    <source>
        <dbReference type="Proteomes" id="UP000826234"/>
    </source>
</evidence>
<dbReference type="InterPro" id="IPR011989">
    <property type="entry name" value="ARM-like"/>
</dbReference>
<dbReference type="Gene3D" id="1.25.10.10">
    <property type="entry name" value="Leucine-rich Repeat Variant"/>
    <property type="match status" value="1"/>
</dbReference>
<accession>A0ABQ7SPP2</accession>
<protein>
    <recommendedName>
        <fullName evidence="1">TTI1 N-terminal TPR domain-containing protein</fullName>
    </recommendedName>
</protein>
<dbReference type="Pfam" id="PF21547">
    <property type="entry name" value="TTI1"/>
    <property type="match status" value="1"/>
</dbReference>
<dbReference type="InterPro" id="IPR049362">
    <property type="entry name" value="TTI1_rpt"/>
</dbReference>
<dbReference type="Pfam" id="PF24173">
    <property type="entry name" value="TPR_TTI1_N"/>
    <property type="match status" value="1"/>
</dbReference>
<keyword evidence="3" id="KW-1185">Reference proteome</keyword>
<comment type="caution">
    <text evidence="2">The sequence shown here is derived from an EMBL/GenBank/DDBJ whole genome shotgun (WGS) entry which is preliminary data.</text>
</comment>
<dbReference type="Pfam" id="PF24176">
    <property type="entry name" value="TPR_TTI1_2nd"/>
    <property type="match status" value="1"/>
</dbReference>
<dbReference type="PANTHER" id="PTHR18460:SF3">
    <property type="entry name" value="TELO2-INTERACTING PROTEIN 1 HOMOLOG"/>
    <property type="match status" value="1"/>
</dbReference>
<dbReference type="SUPFAM" id="SSF48371">
    <property type="entry name" value="ARM repeat"/>
    <property type="match status" value="1"/>
</dbReference>
<name>A0ABQ7SPP2_PHRPL</name>
<organism evidence="2 3">
    <name type="scientific">Phrynosoma platyrhinos</name>
    <name type="common">Desert horned lizard</name>
    <dbReference type="NCBI Taxonomy" id="52577"/>
    <lineage>
        <taxon>Eukaryota</taxon>
        <taxon>Metazoa</taxon>
        <taxon>Chordata</taxon>
        <taxon>Craniata</taxon>
        <taxon>Vertebrata</taxon>
        <taxon>Euteleostomi</taxon>
        <taxon>Lepidosauria</taxon>
        <taxon>Squamata</taxon>
        <taxon>Bifurcata</taxon>
        <taxon>Unidentata</taxon>
        <taxon>Episquamata</taxon>
        <taxon>Toxicofera</taxon>
        <taxon>Iguania</taxon>
        <taxon>Phrynosomatidae</taxon>
        <taxon>Phrynosomatinae</taxon>
        <taxon>Phrynosoma</taxon>
    </lineage>
</organism>
<feature type="domain" description="TTI1 N-terminal TPR" evidence="1">
    <location>
        <begin position="11"/>
        <end position="346"/>
    </location>
</feature>
<proteinExistence type="predicted"/>
<dbReference type="Proteomes" id="UP000826234">
    <property type="component" value="Unassembled WGS sequence"/>
</dbReference>
<evidence type="ECO:0000313" key="2">
    <source>
        <dbReference type="EMBL" id="KAH0619335.1"/>
    </source>
</evidence>
<evidence type="ECO:0000259" key="1">
    <source>
        <dbReference type="Pfam" id="PF24173"/>
    </source>
</evidence>
<sequence length="864" mass="96821">MAVFDTPQEAFGALRPICVQLTKAQTVKNVEELQAQLRVVSDSALQELQEYVLFPLRFTLKTPGPKRERMLQSVVQCLTFVLSATCVKKPDLLLELFSELCICLASPSAPCQLASLSEELKYSVIQALQALLHSAYGDVIMSLYQPPNLPHLGFAVSLLLSLAKEEKAKQIKLAALKCLQALILQCDCQEYHRPLDEEEKRQCGDLFASFLPGMSISLSQIIMGDMKEGHMVVISALRVFSQAISLVMADEQLAQIPPEKEKKPALEESRISELVVHRGLEWTKGTAAKLSILIKKVVASASIHSHWKVRQELLETVHLLMWTCSRSLVESVGELLKALVSLVNDEMPEIQTQSNEVLKSITAQGMVAENRPLTEVLSEDLHSLATALPRLMNSQDDQGKISTLNLLLGYLKLLGPKVSIVLNSASHLQRLSKALVQVLELDVKDVKIVEEKRWGSGGLEDLTKDGIQRKYFRFFTDDRILPLLQQICRVLGYYGNIYLLVDHFMELYGESALYRKQAALVVNELVAGAAGLEMDALQEWEAVLSTEDLKGVITSVLEEYVDQANWHLITSMETEEAAAEPAMKYSGFLAVASEGHSQPLQLLDPKPTVRSMNSNIWQICIQLEGIGRFAQALKRDFRLLLLSTLYPVLEKAGDPTLLISQTARGAMAEICLACGYGSVPELINQNADYLVNGISLHLRHVAHEPHASRVLEAMLWHSDVNVLPLVEDVVQDILAKLDQCHSDRVSSFLQVEHPARKDWEQERGPLLGAAQPQEKLPALQPPTAMEMEEFFQEYIKQKRIAEGDFSDSEDEGQGSQLAWHLLCVAFGERCIYYRRQLDWRVSRSLSDKGGIWYREIRDYGHRKK</sequence>
<gene>
    <name evidence="2" type="ORF">JD844_019371</name>
</gene>
<reference evidence="2 3" key="1">
    <citation type="journal article" date="2022" name="Gigascience">
        <title>A chromosome-level genome assembly and annotation of the desert horned lizard, Phrynosoma platyrhinos, provides insight into chromosomal rearrangements among reptiles.</title>
        <authorList>
            <person name="Koochekian N."/>
            <person name="Ascanio A."/>
            <person name="Farleigh K."/>
            <person name="Card D.C."/>
            <person name="Schield D.R."/>
            <person name="Castoe T.A."/>
            <person name="Jezkova T."/>
        </authorList>
    </citation>
    <scope>NUCLEOTIDE SEQUENCE [LARGE SCALE GENOMIC DNA]</scope>
    <source>
        <strain evidence="2">NK-2021</strain>
    </source>
</reference>
<dbReference type="PANTHER" id="PTHR18460">
    <property type="entry name" value="TEL2 INTERACTING PROTEIN 1 TTI1 FAMILY MEMBER"/>
    <property type="match status" value="1"/>
</dbReference>
<dbReference type="InterPro" id="IPR057566">
    <property type="entry name" value="TPR_TTI1_N"/>
</dbReference>
<dbReference type="InterPro" id="IPR052587">
    <property type="entry name" value="TELO2-interacting_protein_1"/>
</dbReference>
<dbReference type="InterPro" id="IPR016024">
    <property type="entry name" value="ARM-type_fold"/>
</dbReference>
<dbReference type="EMBL" id="JAIPUX010005289">
    <property type="protein sequence ID" value="KAH0619335.1"/>
    <property type="molecule type" value="Genomic_DNA"/>
</dbReference>